<evidence type="ECO:0000256" key="1">
    <source>
        <dbReference type="SAM" id="Phobius"/>
    </source>
</evidence>
<comment type="caution">
    <text evidence="2">The sequence shown here is derived from an EMBL/GenBank/DDBJ whole genome shotgun (WGS) entry which is preliminary data.</text>
</comment>
<dbReference type="AlphaFoldDB" id="M1YG95"/>
<evidence type="ECO:0000313" key="2">
    <source>
        <dbReference type="EMBL" id="CCQ89491.1"/>
    </source>
</evidence>
<protein>
    <submittedName>
        <fullName evidence="2">Uncharacterized protein</fullName>
    </submittedName>
</protein>
<organism evidence="2 3">
    <name type="scientific">Nitrospina gracilis (strain 3/211)</name>
    <dbReference type="NCBI Taxonomy" id="1266370"/>
    <lineage>
        <taxon>Bacteria</taxon>
        <taxon>Pseudomonadati</taxon>
        <taxon>Nitrospinota/Tectimicrobiota group</taxon>
        <taxon>Nitrospinota</taxon>
        <taxon>Nitrospinia</taxon>
        <taxon>Nitrospinales</taxon>
        <taxon>Nitrospinaceae</taxon>
        <taxon>Nitrospina</taxon>
    </lineage>
</organism>
<dbReference type="EMBL" id="CAQJ01000009">
    <property type="protein sequence ID" value="CCQ89491.1"/>
    <property type="molecule type" value="Genomic_DNA"/>
</dbReference>
<sequence length="96" mass="10891">MIGRNEPLANSGASSTFVYIISGLSDIFVYPIFKVVFWLKSMDFTEIFRQILKKILFLSTVFSAYKYVENSGSQKPFTFHPGTQFSLYFPIQLGAG</sequence>
<name>M1YG95_NITG3</name>
<feature type="transmembrane region" description="Helical" evidence="1">
    <location>
        <begin position="17"/>
        <end position="39"/>
    </location>
</feature>
<accession>M1YG95</accession>
<proteinExistence type="predicted"/>
<dbReference type="InParanoid" id="M1YG95"/>
<keyword evidence="1" id="KW-1133">Transmembrane helix</keyword>
<keyword evidence="1" id="KW-0472">Membrane</keyword>
<dbReference type="HOGENOM" id="CLU_2356855_0_0_0"/>
<dbReference type="Proteomes" id="UP000011704">
    <property type="component" value="Unassembled WGS sequence"/>
</dbReference>
<evidence type="ECO:0000313" key="3">
    <source>
        <dbReference type="Proteomes" id="UP000011704"/>
    </source>
</evidence>
<reference evidence="2 3" key="1">
    <citation type="journal article" date="2013" name="Front. Microbiol.">
        <title>The genome of Nitrospina gracilis illuminates the metabolism and evolution of the major marine nitrite oxidizer.</title>
        <authorList>
            <person name="Luecker S."/>
            <person name="Nowka B."/>
            <person name="Rattei T."/>
            <person name="Spieck E."/>
            <person name="and Daims H."/>
        </authorList>
    </citation>
    <scope>NUCLEOTIDE SEQUENCE [LARGE SCALE GENOMIC DNA]</scope>
    <source>
        <strain evidence="2 3">3/211</strain>
    </source>
</reference>
<keyword evidence="3" id="KW-1185">Reference proteome</keyword>
<keyword evidence="1" id="KW-0812">Transmembrane</keyword>
<gene>
    <name evidence="2" type="ORF">NITGR_1060016</name>
</gene>